<keyword evidence="2" id="KW-1185">Reference proteome</keyword>
<organism evidence="1 2">
    <name type="scientific">Entotheonella factor</name>
    <dbReference type="NCBI Taxonomy" id="1429438"/>
    <lineage>
        <taxon>Bacteria</taxon>
        <taxon>Pseudomonadati</taxon>
        <taxon>Nitrospinota/Tectimicrobiota group</taxon>
        <taxon>Candidatus Tectimicrobiota</taxon>
        <taxon>Candidatus Entotheonellia</taxon>
        <taxon>Candidatus Entotheonellales</taxon>
        <taxon>Candidatus Entotheonellaceae</taxon>
        <taxon>Candidatus Entotheonella</taxon>
    </lineage>
</organism>
<evidence type="ECO:0000313" key="2">
    <source>
        <dbReference type="Proteomes" id="UP000019141"/>
    </source>
</evidence>
<proteinExistence type="predicted"/>
<dbReference type="AlphaFoldDB" id="W4LTL6"/>
<sequence>MERLLDTGVQSRAQVRHALPLLPEEIEVLMGARHGMLQAPPLAEIIRLKSPK</sequence>
<name>W4LTL6_ENTF1</name>
<reference evidence="1 2" key="1">
    <citation type="journal article" date="2014" name="Nature">
        <title>An environmental bacterial taxon with a large and distinct metabolic repertoire.</title>
        <authorList>
            <person name="Wilson M.C."/>
            <person name="Mori T."/>
            <person name="Ruckert C."/>
            <person name="Uria A.R."/>
            <person name="Helf M.J."/>
            <person name="Takada K."/>
            <person name="Gernert C."/>
            <person name="Steffens U.A."/>
            <person name="Heycke N."/>
            <person name="Schmitt S."/>
            <person name="Rinke C."/>
            <person name="Helfrich E.J."/>
            <person name="Brachmann A.O."/>
            <person name="Gurgui C."/>
            <person name="Wakimoto T."/>
            <person name="Kracht M."/>
            <person name="Crusemann M."/>
            <person name="Hentschel U."/>
            <person name="Abe I."/>
            <person name="Matsunaga S."/>
            <person name="Kalinowski J."/>
            <person name="Takeyama H."/>
            <person name="Piel J."/>
        </authorList>
    </citation>
    <scope>NUCLEOTIDE SEQUENCE [LARGE SCALE GENOMIC DNA]</scope>
    <source>
        <strain evidence="2">TSY1</strain>
    </source>
</reference>
<comment type="caution">
    <text evidence="1">The sequence shown here is derived from an EMBL/GenBank/DDBJ whole genome shotgun (WGS) entry which is preliminary data.</text>
</comment>
<gene>
    <name evidence="1" type="ORF">ETSY1_07825</name>
</gene>
<dbReference type="EMBL" id="AZHW01000247">
    <property type="protein sequence ID" value="ETX01313.1"/>
    <property type="molecule type" value="Genomic_DNA"/>
</dbReference>
<evidence type="ECO:0000313" key="1">
    <source>
        <dbReference type="EMBL" id="ETX01313.1"/>
    </source>
</evidence>
<dbReference type="Proteomes" id="UP000019141">
    <property type="component" value="Unassembled WGS sequence"/>
</dbReference>
<accession>W4LTL6</accession>
<protein>
    <submittedName>
        <fullName evidence="1">Uncharacterized protein</fullName>
    </submittedName>
</protein>
<dbReference type="HOGENOM" id="CLU_3077921_0_0_7"/>